<evidence type="ECO:0000313" key="1">
    <source>
        <dbReference type="EMBL" id="RPF51482.1"/>
    </source>
</evidence>
<dbReference type="AlphaFoldDB" id="A0A3N5BVT1"/>
<dbReference type="RefSeq" id="WP_069574432.1">
    <property type="nucleotide sequence ID" value="NZ_RKRG01000002.1"/>
</dbReference>
<organism evidence="1 2">
    <name type="scientific">Methanobrevibacter gottschalkii DSM 11977</name>
    <dbReference type="NCBI Taxonomy" id="1122229"/>
    <lineage>
        <taxon>Archaea</taxon>
        <taxon>Methanobacteriati</taxon>
        <taxon>Methanobacteriota</taxon>
        <taxon>Methanomada group</taxon>
        <taxon>Methanobacteria</taxon>
        <taxon>Methanobacteriales</taxon>
        <taxon>Methanobacteriaceae</taxon>
        <taxon>Methanobrevibacter</taxon>
    </lineage>
</organism>
<name>A0A3N5BVT1_9EURY</name>
<comment type="caution">
    <text evidence="1">The sequence shown here is derived from an EMBL/GenBank/DDBJ whole genome shotgun (WGS) entry which is preliminary data.</text>
</comment>
<dbReference type="Proteomes" id="UP000271783">
    <property type="component" value="Unassembled WGS sequence"/>
</dbReference>
<proteinExistence type="predicted"/>
<evidence type="ECO:0000313" key="2">
    <source>
        <dbReference type="Proteomes" id="UP000271783"/>
    </source>
</evidence>
<dbReference type="InterPro" id="IPR043129">
    <property type="entry name" value="ATPase_NBD"/>
</dbReference>
<protein>
    <submittedName>
        <fullName evidence="1">Uncharacterized protein</fullName>
    </submittedName>
</protein>
<reference evidence="1 2" key="1">
    <citation type="submission" date="2018-11" db="EMBL/GenBank/DDBJ databases">
        <title>Genomic Encyclopedia of Type Strains, Phase IV (KMG-IV): sequencing the most valuable type-strain genomes for metagenomic binning, comparative biology and taxonomic classification.</title>
        <authorList>
            <person name="Goeker M."/>
        </authorList>
    </citation>
    <scope>NUCLEOTIDE SEQUENCE [LARGE SCALE GENOMIC DNA]</scope>
    <source>
        <strain evidence="1 2">DSM 11977</strain>
    </source>
</reference>
<gene>
    <name evidence="1" type="ORF">EDC42_0809</name>
</gene>
<sequence length="88" mass="10101">MTDRSAEISKINDENQEEDEELFNSLDEIISQNIDEIDGVVISFPEKINSKNGIAHTARAFMWICDLALKSILDEKYSQPVWILMNNL</sequence>
<dbReference type="SUPFAM" id="SSF53067">
    <property type="entry name" value="Actin-like ATPase domain"/>
    <property type="match status" value="1"/>
</dbReference>
<keyword evidence="2" id="KW-1185">Reference proteome</keyword>
<accession>A0A3N5BVT1</accession>
<dbReference type="EMBL" id="RKRG01000002">
    <property type="protein sequence ID" value="RPF51482.1"/>
    <property type="molecule type" value="Genomic_DNA"/>
</dbReference>
<dbReference type="Gene3D" id="3.30.420.40">
    <property type="match status" value="1"/>
</dbReference>